<evidence type="ECO:0000259" key="9">
    <source>
        <dbReference type="PROSITE" id="PS50994"/>
    </source>
</evidence>
<dbReference type="InterPro" id="IPR036397">
    <property type="entry name" value="RNaseH_sf"/>
</dbReference>
<evidence type="ECO:0000256" key="5">
    <source>
        <dbReference type="ARBA" id="ARBA00022759"/>
    </source>
</evidence>
<evidence type="ECO:0000256" key="8">
    <source>
        <dbReference type="SAM" id="MobiDB-lite"/>
    </source>
</evidence>
<organism evidence="10">
    <name type="scientific">Tanacetum cinerariifolium</name>
    <name type="common">Dalmatian daisy</name>
    <name type="synonym">Chrysanthemum cinerariifolium</name>
    <dbReference type="NCBI Taxonomy" id="118510"/>
    <lineage>
        <taxon>Eukaryota</taxon>
        <taxon>Viridiplantae</taxon>
        <taxon>Streptophyta</taxon>
        <taxon>Embryophyta</taxon>
        <taxon>Tracheophyta</taxon>
        <taxon>Spermatophyta</taxon>
        <taxon>Magnoliopsida</taxon>
        <taxon>eudicotyledons</taxon>
        <taxon>Gunneridae</taxon>
        <taxon>Pentapetalae</taxon>
        <taxon>asterids</taxon>
        <taxon>campanulids</taxon>
        <taxon>Asterales</taxon>
        <taxon>Asteraceae</taxon>
        <taxon>Asteroideae</taxon>
        <taxon>Anthemideae</taxon>
        <taxon>Anthemidinae</taxon>
        <taxon>Tanacetum</taxon>
    </lineage>
</organism>
<evidence type="ECO:0000256" key="1">
    <source>
        <dbReference type="ARBA" id="ARBA00012493"/>
    </source>
</evidence>
<dbReference type="EC" id="2.7.7.49" evidence="1"/>
<feature type="domain" description="Integrase catalytic" evidence="9">
    <location>
        <begin position="1006"/>
        <end position="1179"/>
    </location>
</feature>
<dbReference type="Gene3D" id="3.30.420.10">
    <property type="entry name" value="Ribonuclease H-like superfamily/Ribonuclease H"/>
    <property type="match status" value="1"/>
</dbReference>
<evidence type="ECO:0000256" key="6">
    <source>
        <dbReference type="ARBA" id="ARBA00022801"/>
    </source>
</evidence>
<keyword evidence="4" id="KW-0540">Nuclease</keyword>
<gene>
    <name evidence="10" type="ORF">Tci_022155</name>
</gene>
<evidence type="ECO:0000256" key="3">
    <source>
        <dbReference type="ARBA" id="ARBA00022695"/>
    </source>
</evidence>
<proteinExistence type="predicted"/>
<dbReference type="InterPro" id="IPR041373">
    <property type="entry name" value="RT_RNaseH"/>
</dbReference>
<dbReference type="PANTHER" id="PTHR37984:SF5">
    <property type="entry name" value="PROTEIN NYNRIN-LIKE"/>
    <property type="match status" value="1"/>
</dbReference>
<dbReference type="CDD" id="cd00303">
    <property type="entry name" value="retropepsin_like"/>
    <property type="match status" value="1"/>
</dbReference>
<keyword evidence="6" id="KW-0378">Hydrolase</keyword>
<comment type="caution">
    <text evidence="10">The sequence shown here is derived from an EMBL/GenBank/DDBJ whole genome shotgun (WGS) entry which is preliminary data.</text>
</comment>
<keyword evidence="3" id="KW-0548">Nucleotidyltransferase</keyword>
<dbReference type="FunFam" id="3.30.70.270:FF:000020">
    <property type="entry name" value="Transposon Tf2-6 polyprotein-like Protein"/>
    <property type="match status" value="1"/>
</dbReference>
<dbReference type="InterPro" id="IPR001584">
    <property type="entry name" value="Integrase_cat-core"/>
</dbReference>
<sequence>MLTRSQSRNNFPQQEASPAIVEPLRIENPFLEDQFQEDPPNDPPEVPMADDRTMVELLQAPPRQRFDELFNEAWDRFNNLLRACPHHGFFELHQLDTFYNALNINDQDSLNSATGGNFLDKMPRECLKIIESKSKVRQTRAKAVVAKVSMSSSTPAISSDVAELKDMVRALLLDKENQSSALTQSPTPASVKAVEPNCITCGGTHSYQNCPATSENVYRDNIQEYVSQAAAANFNQGNTGFRPQMVANQIRPPAFPFHQNNQNNFNRGNNFNQNRGESGILLSNTVTNPKEDLKGITTRSGVAYQGPTIPTLSKQGTELLPLVSMPNLKPSISYPSRRNNERRRDQANEQIEKFYEIFKDMSFEISFTDALILMPKFASTLKALIGNKEKLSEMARTPMNEHCSAVILNKLPRKLGDPSKFLIPCEFPGMDECLALADLGANINLMPLSVWEGLSLLELTPTCMTLELADCSVSKPIGIARDVSVKVGVFHFPADFVVVDFEPDHRVLLILERCFLMTGRALIDVHKGELTLRIKNESITYNLDQPSRDSDFLLFEEADTFLGLEDDLNSPEFNPFYYDPEGDILLLEDILNSEPLPPLPNHEQYFPSFKKELKDLPPHLEYAILEGENKLPVIIARELGDEEKTALIKRTTNQQYNIIDELIPRPMTSLKKRLKKLLDAGLIYPISDSLWVSPVHCVPKKGGFTIIENEENELIPTRLVIGWRTMEVFMDDFSVFRNSFENCPSRLDKMLQRCEDTNLSLNLQKSHFMVKEGIVLGHKISKNGIKVDRAKVNVIAKLPHPITVKGIRSFLGHVSFYRQFIQDFSKISRPMTHLLEKNTPFIFSKYCIKAFQTLKKKLTEAPILIAPHWDLPFELMCDASDFAIGAVLGKRHEKHFKHIHYASKTMKDAESNYTMTEKEMLAVVYAFEKFRSYLIMNKSIVHTDHSAIKCLFAKKDTKARLLRWVLLLQEFDFKVLDTKGAENLAADHLSRLENPFENVLDPKEINGKFPLETLSMVTFCGDSSASWFVDFANFHAGNFIVKGNKYILVAVDYLSKWVEAKVLPTNDFRVVCKFLKSLFARFGAPRAIISNRGTHFCNDQFAKVMLKYGVTHRLSTAYHPQTSGQVEVSNRGLKRILERTIGENRASWSDKLDDALWAFRIAYKIPIGCTPYKLVYEKACHLPIELKQKSYWALKQANFDLAIAGDHQKVQLNELNELRDHAYENSLIYKEKTKRIHDFKIKNRVFNVGDRVLLFNSRLKILSGKLKTRWSRPFTIAKVFTYGTVELS</sequence>
<dbReference type="GO" id="GO:0003964">
    <property type="term" value="F:RNA-directed DNA polymerase activity"/>
    <property type="evidence" value="ECO:0007669"/>
    <property type="project" value="UniProtKB-KW"/>
</dbReference>
<accession>A0A6L2KN82</accession>
<dbReference type="Pfam" id="PF17917">
    <property type="entry name" value="RT_RNaseH"/>
    <property type="match status" value="1"/>
</dbReference>
<dbReference type="EMBL" id="BKCJ010002676">
    <property type="protein sequence ID" value="GEU50177.1"/>
    <property type="molecule type" value="Genomic_DNA"/>
</dbReference>
<dbReference type="InterPro" id="IPR050951">
    <property type="entry name" value="Retrovirus_Pol_polyprotein"/>
</dbReference>
<dbReference type="PROSITE" id="PS50994">
    <property type="entry name" value="INTEGRASE"/>
    <property type="match status" value="1"/>
</dbReference>
<evidence type="ECO:0000313" key="10">
    <source>
        <dbReference type="EMBL" id="GEU50177.1"/>
    </source>
</evidence>
<dbReference type="GO" id="GO:0004519">
    <property type="term" value="F:endonuclease activity"/>
    <property type="evidence" value="ECO:0007669"/>
    <property type="project" value="UniProtKB-KW"/>
</dbReference>
<evidence type="ECO:0000256" key="7">
    <source>
        <dbReference type="ARBA" id="ARBA00022918"/>
    </source>
</evidence>
<protein>
    <recommendedName>
        <fullName evidence="1">RNA-directed DNA polymerase</fullName>
        <ecNumber evidence="1">2.7.7.49</ecNumber>
    </recommendedName>
</protein>
<keyword evidence="2" id="KW-0808">Transferase</keyword>
<dbReference type="InterPro" id="IPR012337">
    <property type="entry name" value="RNaseH-like_sf"/>
</dbReference>
<dbReference type="Gene3D" id="3.30.70.270">
    <property type="match status" value="2"/>
</dbReference>
<dbReference type="InterPro" id="IPR021109">
    <property type="entry name" value="Peptidase_aspartic_dom_sf"/>
</dbReference>
<keyword evidence="5" id="KW-0255">Endonuclease</keyword>
<feature type="region of interest" description="Disordered" evidence="8">
    <location>
        <begin position="1"/>
        <end position="22"/>
    </location>
</feature>
<dbReference type="GO" id="GO:0015074">
    <property type="term" value="P:DNA integration"/>
    <property type="evidence" value="ECO:0007669"/>
    <property type="project" value="InterPro"/>
</dbReference>
<keyword evidence="7 10" id="KW-0695">RNA-directed DNA polymerase</keyword>
<dbReference type="GO" id="GO:0003676">
    <property type="term" value="F:nucleic acid binding"/>
    <property type="evidence" value="ECO:0007669"/>
    <property type="project" value="InterPro"/>
</dbReference>
<name>A0A6L2KN82_TANCI</name>
<dbReference type="Pfam" id="PF00665">
    <property type="entry name" value="rve"/>
    <property type="match status" value="1"/>
</dbReference>
<dbReference type="CDD" id="cd09274">
    <property type="entry name" value="RNase_HI_RT_Ty3"/>
    <property type="match status" value="1"/>
</dbReference>
<dbReference type="InterPro" id="IPR043502">
    <property type="entry name" value="DNA/RNA_pol_sf"/>
</dbReference>
<dbReference type="GO" id="GO:0016787">
    <property type="term" value="F:hydrolase activity"/>
    <property type="evidence" value="ECO:0007669"/>
    <property type="project" value="UniProtKB-KW"/>
</dbReference>
<dbReference type="FunFam" id="3.10.20.370:FF:000001">
    <property type="entry name" value="Retrovirus-related Pol polyprotein from transposon 17.6-like protein"/>
    <property type="match status" value="1"/>
</dbReference>
<dbReference type="InterPro" id="IPR043128">
    <property type="entry name" value="Rev_trsase/Diguanyl_cyclase"/>
</dbReference>
<dbReference type="SUPFAM" id="SSF53098">
    <property type="entry name" value="Ribonuclease H-like"/>
    <property type="match status" value="1"/>
</dbReference>
<dbReference type="Gene3D" id="2.40.70.10">
    <property type="entry name" value="Acid Proteases"/>
    <property type="match status" value="1"/>
</dbReference>
<dbReference type="SUPFAM" id="SSF56672">
    <property type="entry name" value="DNA/RNA polymerases"/>
    <property type="match status" value="1"/>
</dbReference>
<evidence type="ECO:0000256" key="4">
    <source>
        <dbReference type="ARBA" id="ARBA00022722"/>
    </source>
</evidence>
<feature type="compositionally biased region" description="Polar residues" evidence="8">
    <location>
        <begin position="1"/>
        <end position="16"/>
    </location>
</feature>
<dbReference type="PANTHER" id="PTHR37984">
    <property type="entry name" value="PROTEIN CBG26694"/>
    <property type="match status" value="1"/>
</dbReference>
<evidence type="ECO:0000256" key="2">
    <source>
        <dbReference type="ARBA" id="ARBA00022679"/>
    </source>
</evidence>
<reference evidence="10" key="1">
    <citation type="journal article" date="2019" name="Sci. Rep.">
        <title>Draft genome of Tanacetum cinerariifolium, the natural source of mosquito coil.</title>
        <authorList>
            <person name="Yamashiro T."/>
            <person name="Shiraishi A."/>
            <person name="Satake H."/>
            <person name="Nakayama K."/>
        </authorList>
    </citation>
    <scope>NUCLEOTIDE SEQUENCE</scope>
</reference>